<organism evidence="2 3">
    <name type="scientific">Faecalicoccus pleomorphus</name>
    <dbReference type="NCBI Taxonomy" id="1323"/>
    <lineage>
        <taxon>Bacteria</taxon>
        <taxon>Bacillati</taxon>
        <taxon>Bacillota</taxon>
        <taxon>Erysipelotrichia</taxon>
        <taxon>Erysipelotrichales</taxon>
        <taxon>Erysipelotrichaceae</taxon>
        <taxon>Faecalicoccus</taxon>
    </lineage>
</organism>
<sequence length="53" mass="6252">MVEMLDDVLPTHKEIRKEVHLITVTRPSAYGEYDPFTFVKDYDEFAKAAFKMK</sequence>
<dbReference type="InterPro" id="IPR046564">
    <property type="entry name" value="DUF6718"/>
</dbReference>
<dbReference type="Pfam" id="PF20476">
    <property type="entry name" value="DUF6718"/>
    <property type="match status" value="1"/>
</dbReference>
<evidence type="ECO:0000313" key="1">
    <source>
        <dbReference type="EMBL" id="MDB7982311.1"/>
    </source>
</evidence>
<dbReference type="AlphaFoldDB" id="A0A7X9RKI5"/>
<reference evidence="2 3" key="1">
    <citation type="submission" date="2020-04" db="EMBL/GenBank/DDBJ databases">
        <authorList>
            <person name="Hitch T.C.A."/>
            <person name="Wylensek D."/>
            <person name="Clavel T."/>
        </authorList>
    </citation>
    <scope>NUCLEOTIDE SEQUENCE [LARGE SCALE GENOMIC DNA]</scope>
    <source>
        <strain evidence="2 3">BSM-383-APC-22F</strain>
    </source>
</reference>
<proteinExistence type="predicted"/>
<comment type="caution">
    <text evidence="2">The sequence shown here is derived from an EMBL/GenBank/DDBJ whole genome shotgun (WGS) entry which is preliminary data.</text>
</comment>
<dbReference type="Proteomes" id="UP001212981">
    <property type="component" value="Unassembled WGS sequence"/>
</dbReference>
<reference evidence="1" key="2">
    <citation type="submission" date="2023-01" db="EMBL/GenBank/DDBJ databases">
        <title>Human gut microbiome strain richness.</title>
        <authorList>
            <person name="Chen-Liaw A."/>
        </authorList>
    </citation>
    <scope>NUCLEOTIDE SEQUENCE</scope>
    <source>
        <strain evidence="1">D8_m1001271B151109d0_201107</strain>
    </source>
</reference>
<name>A0A7X9RKI5_9FIRM</name>
<accession>A0A7X9RKI5</accession>
<protein>
    <submittedName>
        <fullName evidence="2">Uncharacterized protein</fullName>
    </submittedName>
</protein>
<dbReference type="EMBL" id="JAQLXO010000007">
    <property type="protein sequence ID" value="MDB7982311.1"/>
    <property type="molecule type" value="Genomic_DNA"/>
</dbReference>
<dbReference type="Proteomes" id="UP000540014">
    <property type="component" value="Unassembled WGS sequence"/>
</dbReference>
<evidence type="ECO:0000313" key="2">
    <source>
        <dbReference type="EMBL" id="NME45536.1"/>
    </source>
</evidence>
<gene>
    <name evidence="2" type="ORF">HF861_11760</name>
    <name evidence="1" type="ORF">PND82_05710</name>
</gene>
<evidence type="ECO:0000313" key="3">
    <source>
        <dbReference type="Proteomes" id="UP000540014"/>
    </source>
</evidence>
<dbReference type="EMBL" id="JABAFR010000053">
    <property type="protein sequence ID" value="NME45536.1"/>
    <property type="molecule type" value="Genomic_DNA"/>
</dbReference>
<dbReference type="RefSeq" id="WP_168966844.1">
    <property type="nucleotide sequence ID" value="NZ_CALZNX010000017.1"/>
</dbReference>